<dbReference type="KEGG" id="msch:N508_001355"/>
<dbReference type="eggNOG" id="COG2847">
    <property type="taxonomic scope" value="Bacteria"/>
</dbReference>
<keyword evidence="2" id="KW-1185">Reference proteome</keyword>
<dbReference type="SUPFAM" id="SSF110087">
    <property type="entry name" value="DR1885-like metal-binding protein"/>
    <property type="match status" value="1"/>
</dbReference>
<evidence type="ECO:0000313" key="2">
    <source>
        <dbReference type="Proteomes" id="UP000017429"/>
    </source>
</evidence>
<reference evidence="1" key="3">
    <citation type="submission" date="2022-06" db="EMBL/GenBank/DDBJ databases">
        <title>Resources to Facilitate Use of the Altered Schaedler Flora (ASF) Mouse Model to Study Microbiome Function.</title>
        <authorList>
            <person name="Proctor A."/>
            <person name="Parvinroo S."/>
            <person name="Richie T."/>
            <person name="Jia X."/>
            <person name="Lee S.T.M."/>
            <person name="Karp P.D."/>
            <person name="Paley S."/>
            <person name="Kostic A.D."/>
            <person name="Pierre J.F."/>
            <person name="Wannemuehler M.J."/>
            <person name="Phillips G.J."/>
        </authorList>
    </citation>
    <scope>NUCLEOTIDE SEQUENCE</scope>
    <source>
        <strain evidence="1">ASF457</strain>
    </source>
</reference>
<dbReference type="Pfam" id="PF04314">
    <property type="entry name" value="PCuAC"/>
    <property type="match status" value="1"/>
</dbReference>
<protein>
    <submittedName>
        <fullName evidence="1">Uncharacterized protein</fullName>
    </submittedName>
</protein>
<sequence length="142" mass="15619">MKKIILFTFIISAFLFQTGICGSIEVKNAIIYAAPPNANNGGAFMEIKNLTDKEMVLTGAENNVSRVTELHTHIEEQGMKKMVQVKEIKIAPKSSAVLKRGGDHIMLINLKKPLNAGDTVNIKLIFSNNETVNVDNIKVVKP</sequence>
<dbReference type="InterPro" id="IPR036182">
    <property type="entry name" value="PCuAC_sf"/>
</dbReference>
<dbReference type="EMBL" id="CP097562">
    <property type="protein sequence ID" value="USF24272.1"/>
    <property type="molecule type" value="Genomic_DNA"/>
</dbReference>
<organism evidence="1 2">
    <name type="scientific">Mucispirillum schaedleri ASF457</name>
    <dbReference type="NCBI Taxonomy" id="1379858"/>
    <lineage>
        <taxon>Bacteria</taxon>
        <taxon>Pseudomonadati</taxon>
        <taxon>Deferribacterota</taxon>
        <taxon>Deferribacteres</taxon>
        <taxon>Deferribacterales</taxon>
        <taxon>Mucispirillaceae</taxon>
        <taxon>Mucispirillum</taxon>
    </lineage>
</organism>
<accession>V2QCY5</accession>
<dbReference type="PANTHER" id="PTHR36302:SF1">
    <property type="entry name" value="COPPER CHAPERONE PCU(A)C"/>
    <property type="match status" value="1"/>
</dbReference>
<dbReference type="AlphaFoldDB" id="V2QCY5"/>
<reference evidence="1" key="2">
    <citation type="submission" date="2022-05" db="EMBL/GenBank/DDBJ databases">
        <authorList>
            <person name="Proctor A.L."/>
            <person name="Phillips G.J."/>
            <person name="Wannemuehler M.J."/>
        </authorList>
    </citation>
    <scope>NUCLEOTIDE SEQUENCE</scope>
    <source>
        <strain evidence="1">ASF457</strain>
    </source>
</reference>
<dbReference type="InterPro" id="IPR058248">
    <property type="entry name" value="Lxx211020-like"/>
</dbReference>
<proteinExistence type="predicted"/>
<dbReference type="InterPro" id="IPR007410">
    <property type="entry name" value="LpqE-like"/>
</dbReference>
<dbReference type="Proteomes" id="UP000017429">
    <property type="component" value="Chromosome"/>
</dbReference>
<dbReference type="OrthoDB" id="9796962at2"/>
<evidence type="ECO:0000313" key="1">
    <source>
        <dbReference type="EMBL" id="USF24272.1"/>
    </source>
</evidence>
<dbReference type="PANTHER" id="PTHR36302">
    <property type="entry name" value="BLR7088 PROTEIN"/>
    <property type="match status" value="1"/>
</dbReference>
<gene>
    <name evidence="1" type="ORF">N508_001355</name>
</gene>
<reference evidence="1" key="1">
    <citation type="journal article" date="2014" name="Genome Announc.">
        <title>Draft genome sequences of the altered schaedler flora, a defined bacterial community from gnotobiotic mice.</title>
        <authorList>
            <person name="Wannemuehler M.J."/>
            <person name="Overstreet A.M."/>
            <person name="Ward D.V."/>
            <person name="Phillips G.J."/>
        </authorList>
    </citation>
    <scope>NUCLEOTIDE SEQUENCE</scope>
    <source>
        <strain evidence="1">ASF457</strain>
    </source>
</reference>
<dbReference type="RefSeq" id="WP_023275638.1">
    <property type="nucleotide sequence ID" value="NZ_CP097562.1"/>
</dbReference>
<name>V2QCY5_9BACT</name>
<dbReference type="Gene3D" id="2.60.40.1890">
    <property type="entry name" value="PCu(A)C copper chaperone"/>
    <property type="match status" value="1"/>
</dbReference>